<keyword evidence="7" id="KW-0408">Iron</keyword>
<dbReference type="SFLD" id="SFLDS00029">
    <property type="entry name" value="Radical_SAM"/>
    <property type="match status" value="1"/>
</dbReference>
<organism evidence="12 13">
    <name type="scientific">Subtercola lobariae</name>
    <dbReference type="NCBI Taxonomy" id="1588641"/>
    <lineage>
        <taxon>Bacteria</taxon>
        <taxon>Bacillati</taxon>
        <taxon>Actinomycetota</taxon>
        <taxon>Actinomycetes</taxon>
        <taxon>Micrococcales</taxon>
        <taxon>Microbacteriaceae</taxon>
        <taxon>Subtercola</taxon>
    </lineage>
</organism>
<keyword evidence="8" id="KW-0411">Iron-sulfur</keyword>
<dbReference type="RefSeq" id="WP_188671968.1">
    <property type="nucleotide sequence ID" value="NZ_BMGP01000001.1"/>
</dbReference>
<evidence type="ECO:0000256" key="1">
    <source>
        <dbReference type="ARBA" id="ARBA00001966"/>
    </source>
</evidence>
<evidence type="ECO:0000313" key="13">
    <source>
        <dbReference type="Proteomes" id="UP000598775"/>
    </source>
</evidence>
<dbReference type="InterPro" id="IPR034405">
    <property type="entry name" value="F420"/>
</dbReference>
<dbReference type="InterPro" id="IPR045567">
    <property type="entry name" value="CofH/MnqC-like_C"/>
</dbReference>
<evidence type="ECO:0000256" key="2">
    <source>
        <dbReference type="ARBA" id="ARBA00004712"/>
    </source>
</evidence>
<comment type="cofactor">
    <cofactor evidence="1">
        <name>[4Fe-4S] cluster</name>
        <dbReference type="ChEBI" id="CHEBI:49883"/>
    </cofactor>
</comment>
<dbReference type="PANTHER" id="PTHR43076">
    <property type="entry name" value="FO SYNTHASE (COFH)"/>
    <property type="match status" value="1"/>
</dbReference>
<keyword evidence="5" id="KW-0949">S-adenosyl-L-methionine</keyword>
<dbReference type="GO" id="GO:0046872">
    <property type="term" value="F:metal ion binding"/>
    <property type="evidence" value="ECO:0007669"/>
    <property type="project" value="UniProtKB-KW"/>
</dbReference>
<dbReference type="InterPro" id="IPR058240">
    <property type="entry name" value="rSAM_sf"/>
</dbReference>
<dbReference type="SFLD" id="SFLDG01388">
    <property type="entry name" value="7_8-didemethyl-8-hydroxy-5-dea"/>
    <property type="match status" value="1"/>
</dbReference>
<evidence type="ECO:0000256" key="5">
    <source>
        <dbReference type="ARBA" id="ARBA00022691"/>
    </source>
</evidence>
<evidence type="ECO:0000256" key="7">
    <source>
        <dbReference type="ARBA" id="ARBA00023004"/>
    </source>
</evidence>
<dbReference type="InterPro" id="IPR013785">
    <property type="entry name" value="Aldolase_TIM"/>
</dbReference>
<evidence type="ECO:0000256" key="9">
    <source>
        <dbReference type="ARBA" id="ARBA00023239"/>
    </source>
</evidence>
<dbReference type="GO" id="GO:0051539">
    <property type="term" value="F:4 iron, 4 sulfur cluster binding"/>
    <property type="evidence" value="ECO:0007669"/>
    <property type="project" value="UniProtKB-KW"/>
</dbReference>
<dbReference type="PANTHER" id="PTHR43076:SF1">
    <property type="entry name" value="LIPOYL SYNTHASE 2"/>
    <property type="match status" value="1"/>
</dbReference>
<dbReference type="GO" id="GO:0044689">
    <property type="term" value="F:7,8-didemethyl-8-hydroxy-5-deazariboflavin synthase activity"/>
    <property type="evidence" value="ECO:0007669"/>
    <property type="project" value="UniProtKB-EC"/>
</dbReference>
<dbReference type="NCBIfam" id="TIGR03550">
    <property type="entry name" value="F420_cofG"/>
    <property type="match status" value="1"/>
</dbReference>
<proteinExistence type="inferred from homology"/>
<accession>A0A917AYK7</accession>
<dbReference type="CDD" id="cd01335">
    <property type="entry name" value="Radical_SAM"/>
    <property type="match status" value="1"/>
</dbReference>
<dbReference type="EMBL" id="BMGP01000001">
    <property type="protein sequence ID" value="GGF10755.1"/>
    <property type="molecule type" value="Genomic_DNA"/>
</dbReference>
<dbReference type="GO" id="GO:0016765">
    <property type="term" value="F:transferase activity, transferring alkyl or aryl (other than methyl) groups"/>
    <property type="evidence" value="ECO:0007669"/>
    <property type="project" value="InterPro"/>
</dbReference>
<comment type="pathway">
    <text evidence="2">Cofactor biosynthesis; coenzyme F0 biosynthesis.</text>
</comment>
<dbReference type="SUPFAM" id="SSF102114">
    <property type="entry name" value="Radical SAM enzymes"/>
    <property type="match status" value="2"/>
</dbReference>
<keyword evidence="9" id="KW-0456">Lyase</keyword>
<protein>
    <recommendedName>
        <fullName evidence="3">7,8-didemethyl-8-hydroxy-5-deazariboflavin synthase</fullName>
        <ecNumber evidence="3">4.3.1.32</ecNumber>
    </recommendedName>
</protein>
<evidence type="ECO:0000256" key="3">
    <source>
        <dbReference type="ARBA" id="ARBA00012126"/>
    </source>
</evidence>
<dbReference type="SFLD" id="SFLDG01064">
    <property type="entry name" value="F420__menaquinone_cofactor_bio"/>
    <property type="match status" value="1"/>
</dbReference>
<keyword evidence="13" id="KW-1185">Reference proteome</keyword>
<dbReference type="Pfam" id="PF19288">
    <property type="entry name" value="CofH_C"/>
    <property type="match status" value="1"/>
</dbReference>
<evidence type="ECO:0000256" key="4">
    <source>
        <dbReference type="ARBA" id="ARBA00022485"/>
    </source>
</evidence>
<dbReference type="InterPro" id="IPR007197">
    <property type="entry name" value="rSAM"/>
</dbReference>
<comment type="caution">
    <text evidence="12">The sequence shown here is derived from an EMBL/GenBank/DDBJ whole genome shotgun (WGS) entry which is preliminary data.</text>
</comment>
<evidence type="ECO:0000313" key="12">
    <source>
        <dbReference type="EMBL" id="GGF10755.1"/>
    </source>
</evidence>
<dbReference type="HAMAP" id="MF_01611">
    <property type="entry name" value="FO_synth_sub1"/>
    <property type="match status" value="1"/>
</dbReference>
<sequence length="868" mass="92401">MPAVRLPAIGNSRTIAEPAVSQAFTPSDDAIARALVSARAETPDAHTAETLLHARGRRLEELLDIASALRDEGLAAAGRPRVITYSRKVFIPLTHLCQDRCHYCIFVSTPGKLAKEGKAPFLPIDEVIEVARQGAAMGCKEALFTLGDRPENRWPAAREWLDAHGYDSTLDYVRDAAEQVLAQTGLLPHLNPGVMTWAEMQRLKPVGPSMGMMLETTATRLWSEKSGAHYGSPDKDPAVRLRVLDDAGRSKIPFTTGVLFGIGENYAERVDSMLAIRASARLHGHIQETIVQNFRAKDATAMMHEIDLETEEYIAAVAVTRLVMGANARIQAPPNLTDAAELALLIRAGIDDWGGVSPLTPDHVNPERPWPQIDELARLTSSSGFELRERLTAHPHFVREPEEWIDEGVLPAVLALADASGLARADARPQPVGQAELAPRHSSVARDSGFAAVLAAAERTPAELDDADYVLLLSATEAELDALTDLADSVRETRLGSTLTYAVNRNLDATLVRARRGDATGVAHTLAGRTLASPALATVASPAPTAPRLDIAATLTLDDVSALTAEAWMLGATEICMQGLAHRDLGATAYFDLARAVKAGAPGIHLHAFRPAELADGAARAGLSLDEYLVALRAAGVDSVPGTGARILDDAVRAELSASTDMPVAEWISNLTAAHRAGLRSTATMVYGHVESPAQQVAHLRALASIQDATGGFTEFIPMPFVAADAQPLPQPEPSGVDARRGSEAFDVWPTPSSADAEPTLSELAARRRSGPDLRETRAVHAVSRLMLAGRIDHIQAAWTKLGLATTTAVLRGGADDLGGLLLDGTLNPAAGPEDGRTLTVADAHAIAAALGREARQRTTLYETPNGE</sequence>
<dbReference type="SMART" id="SM00729">
    <property type="entry name" value="Elp3"/>
    <property type="match status" value="1"/>
</dbReference>
<evidence type="ECO:0000256" key="8">
    <source>
        <dbReference type="ARBA" id="ARBA00023014"/>
    </source>
</evidence>
<dbReference type="Pfam" id="PF04055">
    <property type="entry name" value="Radical_SAM"/>
    <property type="match status" value="1"/>
</dbReference>
<evidence type="ECO:0000256" key="10">
    <source>
        <dbReference type="ARBA" id="ARBA00048974"/>
    </source>
</evidence>
<dbReference type="Gene3D" id="3.20.20.70">
    <property type="entry name" value="Aldolase class I"/>
    <property type="match status" value="2"/>
</dbReference>
<dbReference type="SFLD" id="SFLDF00294">
    <property type="entry name" value="7_8-didemethyl-8-hydroxy-5-dea"/>
    <property type="match status" value="1"/>
</dbReference>
<dbReference type="NCBIfam" id="NF004884">
    <property type="entry name" value="PRK06245.1"/>
    <property type="match status" value="1"/>
</dbReference>
<dbReference type="Proteomes" id="UP000598775">
    <property type="component" value="Unassembled WGS sequence"/>
</dbReference>
<comment type="catalytic activity">
    <reaction evidence="10">
        <text>5-amino-5-(4-hydroxybenzyl)-6-(D-ribitylimino)-5,6-dihydrouracil + S-adenosyl-L-methionine = 7,8-didemethyl-8-hydroxy-5-deazariboflavin + 5'-deoxyadenosine + L-methionine + NH4(+) + H(+)</text>
        <dbReference type="Rhea" id="RHEA:55204"/>
        <dbReference type="ChEBI" id="CHEBI:15378"/>
        <dbReference type="ChEBI" id="CHEBI:17319"/>
        <dbReference type="ChEBI" id="CHEBI:28938"/>
        <dbReference type="ChEBI" id="CHEBI:57844"/>
        <dbReference type="ChEBI" id="CHEBI:59789"/>
        <dbReference type="ChEBI" id="CHEBI:59904"/>
        <dbReference type="ChEBI" id="CHEBI:85936"/>
        <dbReference type="EC" id="4.3.1.32"/>
    </reaction>
</comment>
<keyword evidence="4" id="KW-0004">4Fe-4S</keyword>
<dbReference type="PROSITE" id="PS51918">
    <property type="entry name" value="RADICAL_SAM"/>
    <property type="match status" value="1"/>
</dbReference>
<dbReference type="InterPro" id="IPR006638">
    <property type="entry name" value="Elp3/MiaA/NifB-like_rSAM"/>
</dbReference>
<gene>
    <name evidence="12" type="primary">fbiC</name>
    <name evidence="12" type="ORF">GCM10011399_00700</name>
</gene>
<evidence type="ECO:0000259" key="11">
    <source>
        <dbReference type="PROSITE" id="PS51918"/>
    </source>
</evidence>
<feature type="domain" description="Radical SAM core" evidence="11">
    <location>
        <begin position="83"/>
        <end position="333"/>
    </location>
</feature>
<dbReference type="AlphaFoldDB" id="A0A917AYK7"/>
<evidence type="ECO:0000256" key="6">
    <source>
        <dbReference type="ARBA" id="ARBA00022723"/>
    </source>
</evidence>
<reference evidence="12 13" key="1">
    <citation type="journal article" date="2014" name="Int. J. Syst. Evol. Microbiol.">
        <title>Complete genome sequence of Corynebacterium casei LMG S-19264T (=DSM 44701T), isolated from a smear-ripened cheese.</title>
        <authorList>
            <consortium name="US DOE Joint Genome Institute (JGI-PGF)"/>
            <person name="Walter F."/>
            <person name="Albersmeier A."/>
            <person name="Kalinowski J."/>
            <person name="Ruckert C."/>
        </authorList>
    </citation>
    <scope>NUCLEOTIDE SEQUENCE [LARGE SCALE GENOMIC DNA]</scope>
    <source>
        <strain evidence="12 13">CGMCC 1.12976</strain>
    </source>
</reference>
<dbReference type="InterPro" id="IPR019939">
    <property type="entry name" value="CofG_family"/>
</dbReference>
<dbReference type="EC" id="4.3.1.32" evidence="3"/>
<name>A0A917AYK7_9MICO</name>
<keyword evidence="6" id="KW-0479">Metal-binding</keyword>